<dbReference type="Gene3D" id="6.20.250.60">
    <property type="match status" value="1"/>
</dbReference>
<dbReference type="GO" id="GO:0019901">
    <property type="term" value="F:protein kinase binding"/>
    <property type="evidence" value="ECO:0007669"/>
    <property type="project" value="TreeGrafter"/>
</dbReference>
<dbReference type="SMART" id="SM01010">
    <property type="entry name" value="AMPKBI"/>
    <property type="match status" value="1"/>
</dbReference>
<dbReference type="InterPro" id="IPR032640">
    <property type="entry name" value="AMPK1_CBM"/>
</dbReference>
<keyword evidence="3" id="KW-0808">Transferase</keyword>
<dbReference type="OrthoDB" id="531008at2759"/>
<dbReference type="InterPro" id="IPR037256">
    <property type="entry name" value="ASC_dom_sf"/>
</dbReference>
<organism evidence="3 4">
    <name type="scientific">Giardia muris</name>
    <dbReference type="NCBI Taxonomy" id="5742"/>
    <lineage>
        <taxon>Eukaryota</taxon>
        <taxon>Metamonada</taxon>
        <taxon>Diplomonadida</taxon>
        <taxon>Hexamitidae</taxon>
        <taxon>Giardiinae</taxon>
        <taxon>Giardia</taxon>
    </lineage>
</organism>
<dbReference type="GO" id="GO:0031588">
    <property type="term" value="C:nucleotide-activated protein kinase complex"/>
    <property type="evidence" value="ECO:0007669"/>
    <property type="project" value="TreeGrafter"/>
</dbReference>
<evidence type="ECO:0000313" key="3">
    <source>
        <dbReference type="EMBL" id="TNJ28220.1"/>
    </source>
</evidence>
<keyword evidence="3" id="KW-0418">Kinase</keyword>
<dbReference type="GO" id="GO:0005634">
    <property type="term" value="C:nucleus"/>
    <property type="evidence" value="ECO:0007669"/>
    <property type="project" value="TreeGrafter"/>
</dbReference>
<dbReference type="PANTHER" id="PTHR10343">
    <property type="entry name" value="5'-AMP-ACTIVATED PROTEIN KINASE , BETA SUBUNIT"/>
    <property type="match status" value="1"/>
</dbReference>
<dbReference type="Gene3D" id="2.60.40.10">
    <property type="entry name" value="Immunoglobulins"/>
    <property type="match status" value="1"/>
</dbReference>
<dbReference type="InterPro" id="IPR013783">
    <property type="entry name" value="Ig-like_fold"/>
</dbReference>
<dbReference type="GO" id="GO:0016301">
    <property type="term" value="F:kinase activity"/>
    <property type="evidence" value="ECO:0007669"/>
    <property type="project" value="UniProtKB-KW"/>
</dbReference>
<evidence type="ECO:0000313" key="4">
    <source>
        <dbReference type="Proteomes" id="UP000315496"/>
    </source>
</evidence>
<dbReference type="CDD" id="cd02859">
    <property type="entry name" value="E_set_AMPKbeta_like_N"/>
    <property type="match status" value="1"/>
</dbReference>
<evidence type="ECO:0000256" key="1">
    <source>
        <dbReference type="ARBA" id="ARBA00010926"/>
    </source>
</evidence>
<comment type="caution">
    <text evidence="3">The sequence shown here is derived from an EMBL/GenBank/DDBJ whole genome shotgun (WGS) entry which is preliminary data.</text>
</comment>
<dbReference type="EMBL" id="VDLU01000002">
    <property type="protein sequence ID" value="TNJ28220.1"/>
    <property type="molecule type" value="Genomic_DNA"/>
</dbReference>
<name>A0A4Z1SR84_GIAMU</name>
<dbReference type="SUPFAM" id="SSF81296">
    <property type="entry name" value="E set domains"/>
    <property type="match status" value="1"/>
</dbReference>
<accession>A0A4Z1SR84</accession>
<dbReference type="InterPro" id="IPR014756">
    <property type="entry name" value="Ig_E-set"/>
</dbReference>
<dbReference type="SUPFAM" id="SSF160219">
    <property type="entry name" value="AMPKBI-like"/>
    <property type="match status" value="1"/>
</dbReference>
<proteinExistence type="inferred from homology"/>
<dbReference type="VEuPathDB" id="GiardiaDB:GMRT_14372"/>
<dbReference type="InterPro" id="IPR050827">
    <property type="entry name" value="CRP1_MDG1_kinase"/>
</dbReference>
<dbReference type="AlphaFoldDB" id="A0A4Z1SR84"/>
<dbReference type="PANTHER" id="PTHR10343:SF84">
    <property type="entry name" value="5'-AMP-ACTIVATED PROTEIN KINASE SUBUNIT BETA-1"/>
    <property type="match status" value="1"/>
</dbReference>
<evidence type="ECO:0000259" key="2">
    <source>
        <dbReference type="SMART" id="SM01010"/>
    </source>
</evidence>
<comment type="similarity">
    <text evidence="1">Belongs to the 5'-AMP-activated protein kinase beta subunit family.</text>
</comment>
<dbReference type="GO" id="GO:0005737">
    <property type="term" value="C:cytoplasm"/>
    <property type="evidence" value="ECO:0007669"/>
    <property type="project" value="TreeGrafter"/>
</dbReference>
<protein>
    <submittedName>
        <fullName evidence="3">5'-AMP-activated protein kinase, beta-1 subunit</fullName>
    </submittedName>
</protein>
<feature type="domain" description="Association with the SNF1 complex (ASC)" evidence="2">
    <location>
        <begin position="124"/>
        <end position="217"/>
    </location>
</feature>
<dbReference type="Proteomes" id="UP000315496">
    <property type="component" value="Chromosome 2"/>
</dbReference>
<gene>
    <name evidence="3" type="ORF">GMRT_14372</name>
</gene>
<reference evidence="3 4" key="1">
    <citation type="submission" date="2019-05" db="EMBL/GenBank/DDBJ databases">
        <title>The compact genome of Giardia muris reveals important steps in the evolution of intestinal protozoan parasites.</title>
        <authorList>
            <person name="Xu F."/>
            <person name="Jimenez-Gonzalez A."/>
            <person name="Einarsson E."/>
            <person name="Astvaldsson A."/>
            <person name="Peirasmaki D."/>
            <person name="Eckmann L."/>
            <person name="Andersson J.O."/>
            <person name="Svard S.G."/>
            <person name="Jerlstrom-Hultqvist J."/>
        </authorList>
    </citation>
    <scope>NUCLEOTIDE SEQUENCE [LARGE SCALE GENOMIC DNA]</scope>
    <source>
        <strain evidence="3 4">Roberts-Thomson</strain>
    </source>
</reference>
<dbReference type="Pfam" id="PF16561">
    <property type="entry name" value="AMPK1_CBM"/>
    <property type="match status" value="1"/>
</dbReference>
<dbReference type="GO" id="GO:0007165">
    <property type="term" value="P:signal transduction"/>
    <property type="evidence" value="ECO:0007669"/>
    <property type="project" value="TreeGrafter"/>
</dbReference>
<keyword evidence="4" id="KW-1185">Reference proteome</keyword>
<dbReference type="InterPro" id="IPR006828">
    <property type="entry name" value="ASC_dom"/>
</dbReference>
<sequence length="243" mass="27396">MGQNESKVPGADAPAGQNIEVTVTWREKADSAVYCVGSFNNWTERVPLQRNHAGIWFAVLYLPPGVYQYKFIVDGNWVCAQDQPQCRDSDGNLNNVIHISHSGHLMEPANQEDLRQDFVAGQMHGAVEGWFTTVIPENAKDIWKTFPSEIPHQLLKTVLNDTLSRTDTYEPSLLLPIPDHVTLTHFFRQKRRKMVTATAASEKHRSKYVTVVLYSPCETPVEIPHLATIVADYAKTRCIIPDV</sequence>
<dbReference type="Pfam" id="PF04739">
    <property type="entry name" value="AMPKBI"/>
    <property type="match status" value="1"/>
</dbReference>